<dbReference type="AlphaFoldDB" id="A0AAV1L002"/>
<sequence length="377" mass="42904">MITIHKSRTTDFLNNMFSDLTAEPAQFFNFLRMSTSDFEIILQKLSPLIQKNDTSFRKAIPAKVRLALTLRYLATGDSFRSLHYLFKMSHQIISKIIHETCTAILMVLKDEVKMPSNEQDWLEKETDFHNIFPHCVAAMDGKHIVIQSPYHSGTEFYNYKHTYSIVLLALVDRTYKFIFADVGCQGRISDGGVFRNSLLFQKLSRGALNLPAPFTLSGCDNAMPYVFVADNAFPLQTNIMKPYPGEHPEGSLKRNFNRKLSQARIIVENVFGVMSSIFRVLRKPIPLQPDRASNIVMSCVLLHNFLRNSKTSHNLYIPPGFLDRIENDEVIPGTWRNEQPVDSALRSLPAVASRNASTPSNIRDKFAQVFVSHNTLN</sequence>
<evidence type="ECO:0000256" key="4">
    <source>
        <dbReference type="ARBA" id="ARBA00022722"/>
    </source>
</evidence>
<dbReference type="GO" id="GO:0046872">
    <property type="term" value="F:metal ion binding"/>
    <property type="evidence" value="ECO:0007669"/>
    <property type="project" value="UniProtKB-KW"/>
</dbReference>
<dbReference type="InterPro" id="IPR045249">
    <property type="entry name" value="HARBI1-like"/>
</dbReference>
<organism evidence="9 10">
    <name type="scientific">Parnassius mnemosyne</name>
    <name type="common">clouded apollo</name>
    <dbReference type="NCBI Taxonomy" id="213953"/>
    <lineage>
        <taxon>Eukaryota</taxon>
        <taxon>Metazoa</taxon>
        <taxon>Ecdysozoa</taxon>
        <taxon>Arthropoda</taxon>
        <taxon>Hexapoda</taxon>
        <taxon>Insecta</taxon>
        <taxon>Pterygota</taxon>
        <taxon>Neoptera</taxon>
        <taxon>Endopterygota</taxon>
        <taxon>Lepidoptera</taxon>
        <taxon>Glossata</taxon>
        <taxon>Ditrysia</taxon>
        <taxon>Papilionoidea</taxon>
        <taxon>Papilionidae</taxon>
        <taxon>Parnassiinae</taxon>
        <taxon>Parnassini</taxon>
        <taxon>Parnassius</taxon>
        <taxon>Driopa</taxon>
    </lineage>
</organism>
<comment type="caution">
    <text evidence="9">The sequence shown here is derived from an EMBL/GenBank/DDBJ whole genome shotgun (WGS) entry which is preliminary data.</text>
</comment>
<evidence type="ECO:0000256" key="5">
    <source>
        <dbReference type="ARBA" id="ARBA00022723"/>
    </source>
</evidence>
<dbReference type="GO" id="GO:0016787">
    <property type="term" value="F:hydrolase activity"/>
    <property type="evidence" value="ECO:0007669"/>
    <property type="project" value="UniProtKB-KW"/>
</dbReference>
<dbReference type="GO" id="GO:0004518">
    <property type="term" value="F:nuclease activity"/>
    <property type="evidence" value="ECO:0007669"/>
    <property type="project" value="UniProtKB-KW"/>
</dbReference>
<keyword evidence="7" id="KW-0539">Nucleus</keyword>
<gene>
    <name evidence="9" type="ORF">PARMNEM_LOCUS8981</name>
</gene>
<evidence type="ECO:0000256" key="1">
    <source>
        <dbReference type="ARBA" id="ARBA00001968"/>
    </source>
</evidence>
<feature type="domain" description="DDE Tnp4" evidence="8">
    <location>
        <begin position="139"/>
        <end position="304"/>
    </location>
</feature>
<keyword evidence="6" id="KW-0378">Hydrolase</keyword>
<dbReference type="GO" id="GO:0005634">
    <property type="term" value="C:nucleus"/>
    <property type="evidence" value="ECO:0007669"/>
    <property type="project" value="UniProtKB-SubCell"/>
</dbReference>
<dbReference type="Proteomes" id="UP001314205">
    <property type="component" value="Unassembled WGS sequence"/>
</dbReference>
<keyword evidence="10" id="KW-1185">Reference proteome</keyword>
<dbReference type="Pfam" id="PF13359">
    <property type="entry name" value="DDE_Tnp_4"/>
    <property type="match status" value="1"/>
</dbReference>
<dbReference type="PANTHER" id="PTHR22930">
    <property type="match status" value="1"/>
</dbReference>
<evidence type="ECO:0000256" key="3">
    <source>
        <dbReference type="ARBA" id="ARBA00006958"/>
    </source>
</evidence>
<accession>A0AAV1L002</accession>
<protein>
    <recommendedName>
        <fullName evidence="8">DDE Tnp4 domain-containing protein</fullName>
    </recommendedName>
</protein>
<reference evidence="9 10" key="1">
    <citation type="submission" date="2023-11" db="EMBL/GenBank/DDBJ databases">
        <authorList>
            <person name="Hedman E."/>
            <person name="Englund M."/>
            <person name="Stromberg M."/>
            <person name="Nyberg Akerstrom W."/>
            <person name="Nylinder S."/>
            <person name="Jareborg N."/>
            <person name="Kallberg Y."/>
            <person name="Kronander E."/>
        </authorList>
    </citation>
    <scope>NUCLEOTIDE SEQUENCE [LARGE SCALE GENOMIC DNA]</scope>
</reference>
<keyword evidence="4" id="KW-0540">Nuclease</keyword>
<dbReference type="PANTHER" id="PTHR22930:SF258">
    <property type="entry name" value="PROTEIN ALP1-LIKE ISOFORM X1"/>
    <property type="match status" value="1"/>
</dbReference>
<dbReference type="InterPro" id="IPR027806">
    <property type="entry name" value="HARBI1_dom"/>
</dbReference>
<comment type="subcellular location">
    <subcellularLocation>
        <location evidence="2">Nucleus</location>
    </subcellularLocation>
</comment>
<evidence type="ECO:0000256" key="7">
    <source>
        <dbReference type="ARBA" id="ARBA00023242"/>
    </source>
</evidence>
<dbReference type="EMBL" id="CAVLGL010000082">
    <property type="protein sequence ID" value="CAK1588330.1"/>
    <property type="molecule type" value="Genomic_DNA"/>
</dbReference>
<evidence type="ECO:0000313" key="10">
    <source>
        <dbReference type="Proteomes" id="UP001314205"/>
    </source>
</evidence>
<proteinExistence type="inferred from homology"/>
<comment type="cofactor">
    <cofactor evidence="1">
        <name>a divalent metal cation</name>
        <dbReference type="ChEBI" id="CHEBI:60240"/>
    </cofactor>
</comment>
<evidence type="ECO:0000259" key="8">
    <source>
        <dbReference type="Pfam" id="PF13359"/>
    </source>
</evidence>
<comment type="similarity">
    <text evidence="3">Belongs to the HARBI1 family.</text>
</comment>
<keyword evidence="5" id="KW-0479">Metal-binding</keyword>
<evidence type="ECO:0000256" key="6">
    <source>
        <dbReference type="ARBA" id="ARBA00022801"/>
    </source>
</evidence>
<name>A0AAV1L002_9NEOP</name>
<evidence type="ECO:0000313" key="9">
    <source>
        <dbReference type="EMBL" id="CAK1588330.1"/>
    </source>
</evidence>
<evidence type="ECO:0000256" key="2">
    <source>
        <dbReference type="ARBA" id="ARBA00004123"/>
    </source>
</evidence>